<comment type="catalytic activity">
    <reaction evidence="1">
        <text>ATP + protein L-histidine = ADP + protein N-phospho-L-histidine.</text>
        <dbReference type="EC" id="2.7.13.3"/>
    </reaction>
</comment>
<evidence type="ECO:0000256" key="5">
    <source>
        <dbReference type="ARBA" id="ARBA00022741"/>
    </source>
</evidence>
<dbReference type="SUPFAM" id="SSF47384">
    <property type="entry name" value="Homodimeric domain of signal transducing histidine kinase"/>
    <property type="match status" value="1"/>
</dbReference>
<evidence type="ECO:0000256" key="8">
    <source>
        <dbReference type="ARBA" id="ARBA00023012"/>
    </source>
</evidence>
<evidence type="ECO:0000256" key="2">
    <source>
        <dbReference type="ARBA" id="ARBA00012438"/>
    </source>
</evidence>
<dbReference type="InterPro" id="IPR036097">
    <property type="entry name" value="HisK_dim/P_sf"/>
</dbReference>
<dbReference type="EC" id="2.7.13.3" evidence="2"/>
<dbReference type="PANTHER" id="PTHR43065:SF46">
    <property type="entry name" value="C4-DICARBOXYLATE TRANSPORT SENSOR PROTEIN DCTB"/>
    <property type="match status" value="1"/>
</dbReference>
<evidence type="ECO:0000256" key="6">
    <source>
        <dbReference type="ARBA" id="ARBA00022777"/>
    </source>
</evidence>
<dbReference type="InterPro" id="IPR003594">
    <property type="entry name" value="HATPase_dom"/>
</dbReference>
<feature type="transmembrane region" description="Helical" evidence="9">
    <location>
        <begin position="140"/>
        <end position="159"/>
    </location>
</feature>
<feature type="domain" description="Histidine kinase" evidence="10">
    <location>
        <begin position="218"/>
        <end position="425"/>
    </location>
</feature>
<comment type="caution">
    <text evidence="11">The sequence shown here is derived from an EMBL/GenBank/DDBJ whole genome shotgun (WGS) entry which is preliminary data.</text>
</comment>
<dbReference type="PROSITE" id="PS50109">
    <property type="entry name" value="HIS_KIN"/>
    <property type="match status" value="1"/>
</dbReference>
<evidence type="ECO:0000256" key="7">
    <source>
        <dbReference type="ARBA" id="ARBA00022840"/>
    </source>
</evidence>
<dbReference type="RefSeq" id="WP_220749539.1">
    <property type="nucleotide sequence ID" value="NZ_BPFH01000005.1"/>
</dbReference>
<evidence type="ECO:0000256" key="9">
    <source>
        <dbReference type="SAM" id="Phobius"/>
    </source>
</evidence>
<keyword evidence="8" id="KW-0902">Two-component regulatory system</keyword>
<dbReference type="Gene3D" id="1.10.287.130">
    <property type="match status" value="1"/>
</dbReference>
<feature type="transmembrane region" description="Helical" evidence="9">
    <location>
        <begin position="111"/>
        <end position="128"/>
    </location>
</feature>
<keyword evidence="12" id="KW-1185">Reference proteome</keyword>
<dbReference type="InterPro" id="IPR036890">
    <property type="entry name" value="HATPase_C_sf"/>
</dbReference>
<reference evidence="11 12" key="1">
    <citation type="submission" date="2021-05" db="EMBL/GenBank/DDBJ databases">
        <title>Bacteria Genome sequencing.</title>
        <authorList>
            <person name="Takabe Y."/>
            <person name="Nakajima Y."/>
            <person name="Suzuki S."/>
            <person name="Shiozaki T."/>
        </authorList>
    </citation>
    <scope>NUCLEOTIDE SEQUENCE [LARGE SCALE GENOMIC DNA]</scope>
    <source>
        <strain evidence="11 12">AI_62</strain>
    </source>
</reference>
<gene>
    <name evidence="11" type="ORF">JANAI62_26500</name>
</gene>
<dbReference type="InterPro" id="IPR003661">
    <property type="entry name" value="HisK_dim/P_dom"/>
</dbReference>
<dbReference type="PRINTS" id="PR00344">
    <property type="entry name" value="BCTRLSENSOR"/>
</dbReference>
<keyword evidence="7" id="KW-0067">ATP-binding</keyword>
<keyword evidence="9" id="KW-0812">Transmembrane</keyword>
<dbReference type="SMART" id="SM00388">
    <property type="entry name" value="HisKA"/>
    <property type="match status" value="1"/>
</dbReference>
<feature type="transmembrane region" description="Helical" evidence="9">
    <location>
        <begin position="37"/>
        <end position="63"/>
    </location>
</feature>
<keyword evidence="9" id="KW-0472">Membrane</keyword>
<evidence type="ECO:0000256" key="4">
    <source>
        <dbReference type="ARBA" id="ARBA00022679"/>
    </source>
</evidence>
<dbReference type="SUPFAM" id="SSF55874">
    <property type="entry name" value="ATPase domain of HSP90 chaperone/DNA topoisomerase II/histidine kinase"/>
    <property type="match status" value="1"/>
</dbReference>
<feature type="transmembrane region" description="Helical" evidence="9">
    <location>
        <begin position="165"/>
        <end position="187"/>
    </location>
</feature>
<keyword evidence="3" id="KW-0597">Phosphoprotein</keyword>
<feature type="transmembrane region" description="Helical" evidence="9">
    <location>
        <begin position="84"/>
        <end position="105"/>
    </location>
</feature>
<name>A0ABQ4NPM0_9RHOB</name>
<keyword evidence="4" id="KW-0808">Transferase</keyword>
<evidence type="ECO:0000256" key="1">
    <source>
        <dbReference type="ARBA" id="ARBA00000085"/>
    </source>
</evidence>
<evidence type="ECO:0000313" key="11">
    <source>
        <dbReference type="EMBL" id="GIT96027.1"/>
    </source>
</evidence>
<dbReference type="Gene3D" id="3.30.565.10">
    <property type="entry name" value="Histidine kinase-like ATPase, C-terminal domain"/>
    <property type="match status" value="1"/>
</dbReference>
<dbReference type="CDD" id="cd00082">
    <property type="entry name" value="HisKA"/>
    <property type="match status" value="1"/>
</dbReference>
<dbReference type="InterPro" id="IPR004358">
    <property type="entry name" value="Sig_transdc_His_kin-like_C"/>
</dbReference>
<keyword evidence="6" id="KW-0418">Kinase</keyword>
<dbReference type="EMBL" id="BPFH01000005">
    <property type="protein sequence ID" value="GIT96027.1"/>
    <property type="molecule type" value="Genomic_DNA"/>
</dbReference>
<protein>
    <recommendedName>
        <fullName evidence="2">histidine kinase</fullName>
        <ecNumber evidence="2">2.7.13.3</ecNumber>
    </recommendedName>
</protein>
<evidence type="ECO:0000256" key="3">
    <source>
        <dbReference type="ARBA" id="ARBA00022553"/>
    </source>
</evidence>
<organism evidence="11 12">
    <name type="scientific">Jannaschia pagri</name>
    <dbReference type="NCBI Taxonomy" id="2829797"/>
    <lineage>
        <taxon>Bacteria</taxon>
        <taxon>Pseudomonadati</taxon>
        <taxon>Pseudomonadota</taxon>
        <taxon>Alphaproteobacteria</taxon>
        <taxon>Rhodobacterales</taxon>
        <taxon>Roseobacteraceae</taxon>
        <taxon>Jannaschia</taxon>
    </lineage>
</organism>
<dbReference type="Proteomes" id="UP000786693">
    <property type="component" value="Unassembled WGS sequence"/>
</dbReference>
<dbReference type="PANTHER" id="PTHR43065">
    <property type="entry name" value="SENSOR HISTIDINE KINASE"/>
    <property type="match status" value="1"/>
</dbReference>
<evidence type="ECO:0000259" key="10">
    <source>
        <dbReference type="PROSITE" id="PS50109"/>
    </source>
</evidence>
<accession>A0ABQ4NPM0</accession>
<dbReference type="Pfam" id="PF02518">
    <property type="entry name" value="HATPase_c"/>
    <property type="match status" value="1"/>
</dbReference>
<dbReference type="SMART" id="SM00387">
    <property type="entry name" value="HATPase_c"/>
    <property type="match status" value="1"/>
</dbReference>
<keyword evidence="9" id="KW-1133">Transmembrane helix</keyword>
<proteinExistence type="predicted"/>
<dbReference type="InterPro" id="IPR005467">
    <property type="entry name" value="His_kinase_dom"/>
</dbReference>
<keyword evidence="5" id="KW-0547">Nucleotide-binding</keyword>
<evidence type="ECO:0000313" key="12">
    <source>
        <dbReference type="Proteomes" id="UP000786693"/>
    </source>
</evidence>
<sequence>MGTLTPLTTAETAARLRALGLVEDAQSSGRVLKHAMIAGGLGLMLLFGAPVWIAAFSPVYALWDYGWVWHLRQVRARGQISMARYRLLILHHASNVAGFGVLPLTISMMDWAMAMVAAVTLVVAQAFHNLAYEVRSRDQFIASYAVMAIMAQMLAAEVAPDATPLLEQLFIHLVFAAVSGFGAIAGLQANRTQRSLEETSAMLAMSRRGDAVNQLSSGIAHDFNNLLTVLRGNIDLIDEVPDAERVRLIAEIKTATNRGAHLVAHLMSGARRGPPETTSIDLAASLTSFADFARRVLPANIALTVDSASDITLRTQVAQLEAALLNLIVNARDAMPQGGAISISARSVPRRQIEGVLIQVSDTGPGMPPEILDRALEAYVTTKADGKGTGLGLPMVRIFADTHGGEVTLNSALGQGVQVDLWLPL</sequence>